<organism evidence="2 3">
    <name type="scientific">Brasilonema octagenarum UFV-OR1</name>
    <dbReference type="NCBI Taxonomy" id="417115"/>
    <lineage>
        <taxon>Bacteria</taxon>
        <taxon>Bacillati</taxon>
        <taxon>Cyanobacteriota</taxon>
        <taxon>Cyanophyceae</taxon>
        <taxon>Nostocales</taxon>
        <taxon>Scytonemataceae</taxon>
        <taxon>Brasilonema</taxon>
        <taxon>Octagenarum group</taxon>
    </lineage>
</organism>
<evidence type="ECO:0000313" key="3">
    <source>
        <dbReference type="Proteomes" id="UP000762253"/>
    </source>
</evidence>
<evidence type="ECO:0000313" key="2">
    <source>
        <dbReference type="EMBL" id="NMF67445.1"/>
    </source>
</evidence>
<dbReference type="Proteomes" id="UP000762253">
    <property type="component" value="Unassembled WGS sequence"/>
</dbReference>
<accession>A0ABX1MFR8</accession>
<sequence>MVKRWQDFLKERAKQPDPVFAPWHHVTKAAANDFTPAMTEWLNQAAQPGRFEDGADRINRRVRQAFLEEPPTALVDVAGVYGRLLADINREWLAHKAAHAEATALPDPVDEELRQVLYAAGTPPTLTTDEAKKVYGRDVRNKQRDLAKQIESLKATSAGAPPRAMVMNDNAQPAQPHIFIRGNPGRPGPQVPRQFLAVAAGPDRKPFPRGSGRLDLAEAIVAKENPLTARVIVNRVWQHHFGKGLVRSHGDFGIRGEAPTHPELLDALSQKLIASGWSLKTLHREILLSAVYQQAGDDNPAARAVDPENRLLWRMPRQRLDLEAMRDSWLVASGRFDDAMYGRPFDNITDANSRRRTVYGFVNRNDLPNVFRSFDFANPDASDPERPQTSVPQQTLFALNAPLVREQARQLAADTTGQTDPSERILDLYRRVLGRNPSTEERELARNYVTQPMDEGKFSPWERFAQVLLLTNEFLFVD</sequence>
<keyword evidence="3" id="KW-1185">Reference proteome</keyword>
<dbReference type="PANTHER" id="PTHR35889">
    <property type="entry name" value="CYCLOINULO-OLIGOSACCHARIDE FRUCTANOTRANSFERASE-RELATED"/>
    <property type="match status" value="1"/>
</dbReference>
<protein>
    <recommendedName>
        <fullName evidence="1">DUF1553 domain-containing protein</fullName>
    </recommendedName>
</protein>
<proteinExistence type="predicted"/>
<dbReference type="EMBL" id="QMEC01000305">
    <property type="protein sequence ID" value="NMF67445.1"/>
    <property type="molecule type" value="Genomic_DNA"/>
</dbReference>
<name>A0ABX1MFR8_9CYAN</name>
<gene>
    <name evidence="2" type="ORF">DP115_33860</name>
</gene>
<dbReference type="Pfam" id="PF07587">
    <property type="entry name" value="PSD1"/>
    <property type="match status" value="1"/>
</dbReference>
<feature type="domain" description="DUF1553" evidence="1">
    <location>
        <begin position="212"/>
        <end position="448"/>
    </location>
</feature>
<dbReference type="InterPro" id="IPR022655">
    <property type="entry name" value="DUF1553"/>
</dbReference>
<comment type="caution">
    <text evidence="2">The sequence shown here is derived from an EMBL/GenBank/DDBJ whole genome shotgun (WGS) entry which is preliminary data.</text>
</comment>
<evidence type="ECO:0000259" key="1">
    <source>
        <dbReference type="Pfam" id="PF07587"/>
    </source>
</evidence>
<dbReference type="PANTHER" id="PTHR35889:SF3">
    <property type="entry name" value="F-BOX DOMAIN-CONTAINING PROTEIN"/>
    <property type="match status" value="1"/>
</dbReference>
<reference evidence="2 3" key="1">
    <citation type="submission" date="2018-06" db="EMBL/GenBank/DDBJ databases">
        <title>Comparative genomics of Brasilonema spp. strains.</title>
        <authorList>
            <person name="Alvarenga D.O."/>
            <person name="Fiore M.F."/>
            <person name="Varani A.M."/>
        </authorList>
    </citation>
    <scope>NUCLEOTIDE SEQUENCE [LARGE SCALE GENOMIC DNA]</scope>
    <source>
        <strain evidence="2 3">UFV-OR1</strain>
    </source>
</reference>